<keyword evidence="1" id="KW-0678">Repressor</keyword>
<protein>
    <submittedName>
        <fullName evidence="8">TetR/AcrR family transcriptional regulator</fullName>
    </submittedName>
</protein>
<dbReference type="PRINTS" id="PR00455">
    <property type="entry name" value="HTHTETR"/>
</dbReference>
<dbReference type="GO" id="GO:0000976">
    <property type="term" value="F:transcription cis-regulatory region binding"/>
    <property type="evidence" value="ECO:0007669"/>
    <property type="project" value="TreeGrafter"/>
</dbReference>
<dbReference type="Pfam" id="PF00440">
    <property type="entry name" value="TetR_N"/>
    <property type="match status" value="1"/>
</dbReference>
<evidence type="ECO:0000313" key="8">
    <source>
        <dbReference type="EMBL" id="QIN29305.1"/>
    </source>
</evidence>
<keyword evidence="2" id="KW-0805">Transcription regulation</keyword>
<feature type="domain" description="HTH tetR-type" evidence="7">
    <location>
        <begin position="2"/>
        <end position="62"/>
    </location>
</feature>
<evidence type="ECO:0000256" key="5">
    <source>
        <dbReference type="PROSITE-ProRule" id="PRU00335"/>
    </source>
</evidence>
<evidence type="ECO:0000256" key="3">
    <source>
        <dbReference type="ARBA" id="ARBA00023125"/>
    </source>
</evidence>
<dbReference type="RefSeq" id="WP_165883720.1">
    <property type="nucleotide sequence ID" value="NZ_CP035810.1"/>
</dbReference>
<accession>A0A6G8KXJ0</accession>
<dbReference type="SUPFAM" id="SSF48498">
    <property type="entry name" value="Tetracyclin repressor-like, C-terminal domain"/>
    <property type="match status" value="1"/>
</dbReference>
<sequence>MSTSRDHIVEAIVSVIAAGGIEKATVRTVAGQAGVSIGAVQHHFPTKAAMLTAAMEAISDAVTADIEDYLRTLEPAGTPAEAAGQAALVLRHLSFMLCSIREEDLTAAGIWLDFVALSRVTPSLAEIHARTWAQLRKQMSELITAAHPHHPDPEAAAGWALATFDGIAVSRVAEPPFMTGPRAAALAERTLAAIATEAVEAPGTTASALGTTASAPGPATASAPVTGTA</sequence>
<evidence type="ECO:0000256" key="4">
    <source>
        <dbReference type="ARBA" id="ARBA00023163"/>
    </source>
</evidence>
<dbReference type="InterPro" id="IPR009057">
    <property type="entry name" value="Homeodomain-like_sf"/>
</dbReference>
<evidence type="ECO:0000256" key="6">
    <source>
        <dbReference type="SAM" id="MobiDB-lite"/>
    </source>
</evidence>
<keyword evidence="4" id="KW-0804">Transcription</keyword>
<dbReference type="InterPro" id="IPR050109">
    <property type="entry name" value="HTH-type_TetR-like_transc_reg"/>
</dbReference>
<dbReference type="KEGG" id="blut:EW640_08480"/>
<dbReference type="PANTHER" id="PTHR30055">
    <property type="entry name" value="HTH-TYPE TRANSCRIPTIONAL REGULATOR RUTR"/>
    <property type="match status" value="1"/>
</dbReference>
<proteinExistence type="predicted"/>
<feature type="region of interest" description="Disordered" evidence="6">
    <location>
        <begin position="207"/>
        <end position="229"/>
    </location>
</feature>
<dbReference type="Proteomes" id="UP000501518">
    <property type="component" value="Chromosome"/>
</dbReference>
<keyword evidence="3 5" id="KW-0238">DNA-binding</keyword>
<evidence type="ECO:0000313" key="9">
    <source>
        <dbReference type="Proteomes" id="UP000501518"/>
    </source>
</evidence>
<evidence type="ECO:0000259" key="7">
    <source>
        <dbReference type="PROSITE" id="PS50977"/>
    </source>
</evidence>
<dbReference type="PANTHER" id="PTHR30055:SF228">
    <property type="entry name" value="TRANSCRIPTIONAL REGULATOR-RELATED"/>
    <property type="match status" value="1"/>
</dbReference>
<dbReference type="PROSITE" id="PS50977">
    <property type="entry name" value="HTH_TETR_2"/>
    <property type="match status" value="1"/>
</dbReference>
<dbReference type="AlphaFoldDB" id="A0A6G8KXJ0"/>
<organism evidence="8 9">
    <name type="scientific">Brevibacterium luteolum</name>
    <dbReference type="NCBI Taxonomy" id="199591"/>
    <lineage>
        <taxon>Bacteria</taxon>
        <taxon>Bacillati</taxon>
        <taxon>Actinomycetota</taxon>
        <taxon>Actinomycetes</taxon>
        <taxon>Micrococcales</taxon>
        <taxon>Brevibacteriaceae</taxon>
        <taxon>Brevibacterium</taxon>
    </lineage>
</organism>
<dbReference type="InterPro" id="IPR036271">
    <property type="entry name" value="Tet_transcr_reg_TetR-rel_C_sf"/>
</dbReference>
<dbReference type="InterPro" id="IPR039538">
    <property type="entry name" value="BetI_C"/>
</dbReference>
<evidence type="ECO:0000256" key="2">
    <source>
        <dbReference type="ARBA" id="ARBA00023015"/>
    </source>
</evidence>
<dbReference type="Gene3D" id="1.10.357.10">
    <property type="entry name" value="Tetracycline Repressor, domain 2"/>
    <property type="match status" value="1"/>
</dbReference>
<gene>
    <name evidence="8" type="ORF">EW640_08480</name>
</gene>
<dbReference type="InterPro" id="IPR001647">
    <property type="entry name" value="HTH_TetR"/>
</dbReference>
<name>A0A6G8KXJ0_9MICO</name>
<dbReference type="EMBL" id="CP035810">
    <property type="protein sequence ID" value="QIN29305.1"/>
    <property type="molecule type" value="Genomic_DNA"/>
</dbReference>
<dbReference type="SUPFAM" id="SSF46689">
    <property type="entry name" value="Homeodomain-like"/>
    <property type="match status" value="1"/>
</dbReference>
<dbReference type="GO" id="GO:0003700">
    <property type="term" value="F:DNA-binding transcription factor activity"/>
    <property type="evidence" value="ECO:0007669"/>
    <property type="project" value="TreeGrafter"/>
</dbReference>
<reference evidence="8 9" key="1">
    <citation type="submission" date="2019-02" db="EMBL/GenBank/DDBJ databases">
        <title>Complete Genome Sequence and Methylome Analysis of Brevibacterium luteolum NEB1784.</title>
        <authorList>
            <person name="Fomenkov A."/>
            <person name="Roberts R.J."/>
        </authorList>
    </citation>
    <scope>NUCLEOTIDE SEQUENCE [LARGE SCALE GENOMIC DNA]</scope>
    <source>
        <strain evidence="8 9">NEB1784</strain>
    </source>
</reference>
<evidence type="ECO:0000256" key="1">
    <source>
        <dbReference type="ARBA" id="ARBA00022491"/>
    </source>
</evidence>
<dbReference type="Pfam" id="PF13977">
    <property type="entry name" value="TetR_C_6"/>
    <property type="match status" value="1"/>
</dbReference>
<feature type="DNA-binding region" description="H-T-H motif" evidence="5">
    <location>
        <begin position="25"/>
        <end position="44"/>
    </location>
</feature>